<accession>A0A7C3YTI7</accession>
<comment type="caution">
    <text evidence="1">The sequence shown here is derived from an EMBL/GenBank/DDBJ whole genome shotgun (WGS) entry which is preliminary data.</text>
</comment>
<dbReference type="PROSITE" id="PS51257">
    <property type="entry name" value="PROKAR_LIPOPROTEIN"/>
    <property type="match status" value="1"/>
</dbReference>
<name>A0A7C3YTI7_UNCW3</name>
<reference evidence="1" key="1">
    <citation type="journal article" date="2020" name="mSystems">
        <title>Genome- and Community-Level Interaction Insights into Carbon Utilization and Element Cycling Functions of Hydrothermarchaeota in Hydrothermal Sediment.</title>
        <authorList>
            <person name="Zhou Z."/>
            <person name="Liu Y."/>
            <person name="Xu W."/>
            <person name="Pan J."/>
            <person name="Luo Z.H."/>
            <person name="Li M."/>
        </authorList>
    </citation>
    <scope>NUCLEOTIDE SEQUENCE [LARGE SCALE GENOMIC DNA]</scope>
    <source>
        <strain evidence="1">SpSt-906</strain>
    </source>
</reference>
<dbReference type="EMBL" id="DTMQ01000042">
    <property type="protein sequence ID" value="HGE99756.1"/>
    <property type="molecule type" value="Genomic_DNA"/>
</dbReference>
<evidence type="ECO:0008006" key="2">
    <source>
        <dbReference type="Google" id="ProtNLM"/>
    </source>
</evidence>
<organism evidence="1">
    <name type="scientific">candidate division WOR-3 bacterium</name>
    <dbReference type="NCBI Taxonomy" id="2052148"/>
    <lineage>
        <taxon>Bacteria</taxon>
        <taxon>Bacteria division WOR-3</taxon>
    </lineage>
</organism>
<dbReference type="AlphaFoldDB" id="A0A7C3YTI7"/>
<gene>
    <name evidence="1" type="ORF">ENX07_06805</name>
</gene>
<proteinExistence type="predicted"/>
<sequence>MALLKMGRNKILYLICLLFLACREEKQEKRSLTFAYCILNPRFKHQEVIVDSLYGFESEINDTSGISGAKVFLLEVETGETINFVETEKKGIYRDTMRENWVKPLFTYDLFVAFQRDTLWGRTKVPDTFRITFPNNFDTIPLNDFDSIIWRRSLGRKVYFLAVIPPDTAKPLIPIVTEDTFVSLAPFRNFYFDTTAFYTIKVCAWDENRYRYMVMKNLEPDTLGDGLGHFASQTEDTISVFVRR</sequence>
<evidence type="ECO:0000313" key="1">
    <source>
        <dbReference type="EMBL" id="HGE99756.1"/>
    </source>
</evidence>
<protein>
    <recommendedName>
        <fullName evidence="2">DUF4249 family protein</fullName>
    </recommendedName>
</protein>